<dbReference type="Proteomes" id="UP000570514">
    <property type="component" value="Unassembled WGS sequence"/>
</dbReference>
<accession>A0A846N2N1</accession>
<keyword evidence="1" id="KW-0732">Signal</keyword>
<dbReference type="EMBL" id="JAASRM010000001">
    <property type="protein sequence ID" value="NIK89745.1"/>
    <property type="molecule type" value="Genomic_DNA"/>
</dbReference>
<evidence type="ECO:0000313" key="3">
    <source>
        <dbReference type="Proteomes" id="UP000570514"/>
    </source>
</evidence>
<feature type="chain" id="PRO_5032934292" description="DUF481 domain-containing protein" evidence="1">
    <location>
        <begin position="17"/>
        <end position="255"/>
    </location>
</feature>
<gene>
    <name evidence="2" type="ORF">FHS83_003063</name>
</gene>
<protein>
    <recommendedName>
        <fullName evidence="4">DUF481 domain-containing protein</fullName>
    </recommendedName>
</protein>
<dbReference type="RefSeq" id="WP_167083806.1">
    <property type="nucleotide sequence ID" value="NZ_BAAADC010000001.1"/>
</dbReference>
<evidence type="ECO:0000256" key="1">
    <source>
        <dbReference type="SAM" id="SignalP"/>
    </source>
</evidence>
<name>A0A846N2N1_9PROT</name>
<sequence length="255" mass="28408">MLLAFWLVISPTTAGAWTLPQGTLKTFNGVTSSSASKRYDTHGVLQGPAVFNKILIQNWIEYGVTDAFTLVVAPQYVIAETGTVDGGRVNVSSFSMEAGGRLLLTQRLGMLSLQASAKSAGAFDMSISASGEGGRQYELRLLNGHGFKLAGHDAFFDIEFARRWIKRPRPDEYVLDMTLGLWVMRNDLIMLQGFSVFSGEGVRRPYEPYRQSKFEISLVHRFSRRLSLQSGYFTTPLGRNTVRETGFVATIWFQV</sequence>
<evidence type="ECO:0008006" key="4">
    <source>
        <dbReference type="Google" id="ProtNLM"/>
    </source>
</evidence>
<dbReference type="AlphaFoldDB" id="A0A846N2N1"/>
<evidence type="ECO:0000313" key="2">
    <source>
        <dbReference type="EMBL" id="NIK89745.1"/>
    </source>
</evidence>
<feature type="signal peptide" evidence="1">
    <location>
        <begin position="1"/>
        <end position="16"/>
    </location>
</feature>
<reference evidence="2 3" key="1">
    <citation type="submission" date="2020-03" db="EMBL/GenBank/DDBJ databases">
        <title>Genomic Encyclopedia of Type Strains, Phase IV (KMG-IV): sequencing the most valuable type-strain genomes for metagenomic binning, comparative biology and taxonomic classification.</title>
        <authorList>
            <person name="Goeker M."/>
        </authorList>
    </citation>
    <scope>NUCLEOTIDE SEQUENCE [LARGE SCALE GENOMIC DNA]</scope>
    <source>
        <strain evidence="2 3">DSM 19867</strain>
    </source>
</reference>
<organism evidence="2 3">
    <name type="scientific">Rhizomicrobium palustre</name>
    <dbReference type="NCBI Taxonomy" id="189966"/>
    <lineage>
        <taxon>Bacteria</taxon>
        <taxon>Pseudomonadati</taxon>
        <taxon>Pseudomonadota</taxon>
        <taxon>Alphaproteobacteria</taxon>
        <taxon>Micropepsales</taxon>
        <taxon>Micropepsaceae</taxon>
        <taxon>Rhizomicrobium</taxon>
    </lineage>
</organism>
<keyword evidence="3" id="KW-1185">Reference proteome</keyword>
<comment type="caution">
    <text evidence="2">The sequence shown here is derived from an EMBL/GenBank/DDBJ whole genome shotgun (WGS) entry which is preliminary data.</text>
</comment>
<proteinExistence type="predicted"/>